<evidence type="ECO:0000313" key="7">
    <source>
        <dbReference type="Proteomes" id="UP000636709"/>
    </source>
</evidence>
<gene>
    <name evidence="6" type="ORF">HU200_035274</name>
</gene>
<dbReference type="EMBL" id="JACEFO010001866">
    <property type="protein sequence ID" value="KAF8697788.1"/>
    <property type="molecule type" value="Genomic_DNA"/>
</dbReference>
<dbReference type="InterPro" id="IPR006948">
    <property type="entry name" value="Alliinase_C"/>
</dbReference>
<dbReference type="Gene3D" id="3.90.1150.10">
    <property type="entry name" value="Aspartate Aminotransferase, domain 1"/>
    <property type="match status" value="1"/>
</dbReference>
<evidence type="ECO:0000313" key="6">
    <source>
        <dbReference type="EMBL" id="KAF8697788.1"/>
    </source>
</evidence>
<evidence type="ECO:0000256" key="2">
    <source>
        <dbReference type="ARBA" id="ARBA00006312"/>
    </source>
</evidence>
<comment type="cofactor">
    <cofactor evidence="1">
        <name>pyridoxal 5'-phosphate</name>
        <dbReference type="ChEBI" id="CHEBI:597326"/>
    </cofactor>
</comment>
<feature type="domain" description="Alliinase C-terminal" evidence="5">
    <location>
        <begin position="75"/>
        <end position="435"/>
    </location>
</feature>
<reference evidence="6" key="1">
    <citation type="submission" date="2020-07" db="EMBL/GenBank/DDBJ databases">
        <title>Genome sequence and genetic diversity analysis of an under-domesticated orphan crop, white fonio (Digitaria exilis).</title>
        <authorList>
            <person name="Bennetzen J.L."/>
            <person name="Chen S."/>
            <person name="Ma X."/>
            <person name="Wang X."/>
            <person name="Yssel A.E.J."/>
            <person name="Chaluvadi S.R."/>
            <person name="Johnson M."/>
            <person name="Gangashetty P."/>
            <person name="Hamidou F."/>
            <person name="Sanogo M.D."/>
            <person name="Zwaenepoel A."/>
            <person name="Wallace J."/>
            <person name="Van De Peer Y."/>
            <person name="Van Deynze A."/>
        </authorList>
    </citation>
    <scope>NUCLEOTIDE SEQUENCE</scope>
    <source>
        <tissue evidence="6">Leaves</tissue>
    </source>
</reference>
<protein>
    <submittedName>
        <fullName evidence="6">Uncharacterized protein</fullName>
    </submittedName>
</protein>
<feature type="domain" description="Alliinase EGF-like" evidence="4">
    <location>
        <begin position="18"/>
        <end position="73"/>
    </location>
</feature>
<comment type="similarity">
    <text evidence="2">Belongs to the alliinase family.</text>
</comment>
<dbReference type="AlphaFoldDB" id="A0A835BFY0"/>
<comment type="caution">
    <text evidence="6">The sequence shown here is derived from an EMBL/GenBank/DDBJ whole genome shotgun (WGS) entry which is preliminary data.</text>
</comment>
<keyword evidence="3" id="KW-0663">Pyridoxal phosphate</keyword>
<evidence type="ECO:0000259" key="5">
    <source>
        <dbReference type="Pfam" id="PF04864"/>
    </source>
</evidence>
<dbReference type="GO" id="GO:0008483">
    <property type="term" value="F:transaminase activity"/>
    <property type="evidence" value="ECO:0007669"/>
    <property type="project" value="TreeGrafter"/>
</dbReference>
<sequence>MSWLSVARDGGGGSHQLSWALQAAMEAEAAATTDCSGHGRVYLDSVAGEDGQPGCECNGCFHGPDCSRRTLNCTADAESADQMFMEPYWMRHAAESAVVVSGWHRLSYFATDGEYQSVELERHIRRLHRAVGNAVADDKHIVFGTGSMKLINALVHALSPDGSSSASPGMVVATAPYYASYRTQTKMFDGREYKWEGTTEAWAANASSSHPSNSSTFIEFVTSPNNPDFLLRKPVLGGWFIADHAYYWPHFTPIPSAADEDVMLFSASKLSGHAGSRFGWALVRDDKVALRAKEYIEESSLGESRDTQLRMLSIIKVILANLHGKEDMFAFAHEEMSTRWTRFNAVVSGSRRISVKKIPPQFCTYFNKTREPTPAFAWVKCERKQDHDCYDALLKANIISWSGVDGEASARYTRVSLVKALDDFDVLLERLTDLVNDEKQSAPTSSIRLPSDQVIQQ</sequence>
<dbReference type="Pfam" id="PF04864">
    <property type="entry name" value="Alliinase_C"/>
    <property type="match status" value="1"/>
</dbReference>
<dbReference type="Gene3D" id="3.40.640.10">
    <property type="entry name" value="Type I PLP-dependent aspartate aminotransferase-like (Major domain)"/>
    <property type="match status" value="1"/>
</dbReference>
<dbReference type="Proteomes" id="UP000636709">
    <property type="component" value="Unassembled WGS sequence"/>
</dbReference>
<evidence type="ECO:0000256" key="1">
    <source>
        <dbReference type="ARBA" id="ARBA00001933"/>
    </source>
</evidence>
<dbReference type="SUPFAM" id="SSF53383">
    <property type="entry name" value="PLP-dependent transferases"/>
    <property type="match status" value="1"/>
</dbReference>
<dbReference type="PANTHER" id="PTHR43795">
    <property type="entry name" value="BIFUNCTIONAL ASPARTATE AMINOTRANSFERASE AND GLUTAMATE/ASPARTATE-PREPHENATE AMINOTRANSFERASE-RELATED"/>
    <property type="match status" value="1"/>
</dbReference>
<evidence type="ECO:0000259" key="4">
    <source>
        <dbReference type="Pfam" id="PF04863"/>
    </source>
</evidence>
<dbReference type="InterPro" id="IPR015422">
    <property type="entry name" value="PyrdxlP-dep_Trfase_small"/>
</dbReference>
<keyword evidence="7" id="KW-1185">Reference proteome</keyword>
<dbReference type="InterPro" id="IPR050478">
    <property type="entry name" value="Ethylene_sulfur-biosynth"/>
</dbReference>
<dbReference type="InterPro" id="IPR015421">
    <property type="entry name" value="PyrdxlP-dep_Trfase_major"/>
</dbReference>
<dbReference type="GO" id="GO:0016846">
    <property type="term" value="F:carbon-sulfur lyase activity"/>
    <property type="evidence" value="ECO:0007669"/>
    <property type="project" value="InterPro"/>
</dbReference>
<dbReference type="Gene3D" id="2.10.25.30">
    <property type="entry name" value="EGF-like, alliinase"/>
    <property type="match status" value="1"/>
</dbReference>
<dbReference type="InterPro" id="IPR037029">
    <property type="entry name" value="Alliinase_N_sf"/>
</dbReference>
<dbReference type="InterPro" id="IPR006947">
    <property type="entry name" value="EGF_alliinase"/>
</dbReference>
<evidence type="ECO:0000256" key="3">
    <source>
        <dbReference type="ARBA" id="ARBA00022898"/>
    </source>
</evidence>
<dbReference type="Pfam" id="PF04863">
    <property type="entry name" value="EGF_alliinase"/>
    <property type="match status" value="1"/>
</dbReference>
<dbReference type="GO" id="GO:0006520">
    <property type="term" value="P:amino acid metabolic process"/>
    <property type="evidence" value="ECO:0007669"/>
    <property type="project" value="TreeGrafter"/>
</dbReference>
<accession>A0A835BFY0</accession>
<proteinExistence type="inferred from homology"/>
<organism evidence="6 7">
    <name type="scientific">Digitaria exilis</name>
    <dbReference type="NCBI Taxonomy" id="1010633"/>
    <lineage>
        <taxon>Eukaryota</taxon>
        <taxon>Viridiplantae</taxon>
        <taxon>Streptophyta</taxon>
        <taxon>Embryophyta</taxon>
        <taxon>Tracheophyta</taxon>
        <taxon>Spermatophyta</taxon>
        <taxon>Magnoliopsida</taxon>
        <taxon>Liliopsida</taxon>
        <taxon>Poales</taxon>
        <taxon>Poaceae</taxon>
        <taxon>PACMAD clade</taxon>
        <taxon>Panicoideae</taxon>
        <taxon>Panicodae</taxon>
        <taxon>Paniceae</taxon>
        <taxon>Anthephorinae</taxon>
        <taxon>Digitaria</taxon>
    </lineage>
</organism>
<dbReference type="PANTHER" id="PTHR43795:SF20">
    <property type="entry name" value="TRYPTOPHAN AMINOTRANSFERASE-RELATED PROTEIN 3"/>
    <property type="match status" value="1"/>
</dbReference>
<dbReference type="InterPro" id="IPR015424">
    <property type="entry name" value="PyrdxlP-dep_Trfase"/>
</dbReference>
<dbReference type="OrthoDB" id="2020362at2759"/>
<name>A0A835BFY0_9POAL</name>